<organism evidence="1 2">
    <name type="scientific">Racocetra persica</name>
    <dbReference type="NCBI Taxonomy" id="160502"/>
    <lineage>
        <taxon>Eukaryota</taxon>
        <taxon>Fungi</taxon>
        <taxon>Fungi incertae sedis</taxon>
        <taxon>Mucoromycota</taxon>
        <taxon>Glomeromycotina</taxon>
        <taxon>Glomeromycetes</taxon>
        <taxon>Diversisporales</taxon>
        <taxon>Gigasporaceae</taxon>
        <taxon>Racocetra</taxon>
    </lineage>
</organism>
<dbReference type="EMBL" id="CAJVQC010165242">
    <property type="protein sequence ID" value="CAG8849392.1"/>
    <property type="molecule type" value="Genomic_DNA"/>
</dbReference>
<comment type="caution">
    <text evidence="1">The sequence shown here is derived from an EMBL/GenBank/DDBJ whole genome shotgun (WGS) entry which is preliminary data.</text>
</comment>
<reference evidence="1" key="1">
    <citation type="submission" date="2021-06" db="EMBL/GenBank/DDBJ databases">
        <authorList>
            <person name="Kallberg Y."/>
            <person name="Tangrot J."/>
            <person name="Rosling A."/>
        </authorList>
    </citation>
    <scope>NUCLEOTIDE SEQUENCE</scope>
    <source>
        <strain evidence="1">MA461A</strain>
    </source>
</reference>
<dbReference type="Proteomes" id="UP000789920">
    <property type="component" value="Unassembled WGS sequence"/>
</dbReference>
<name>A0ACA9SVB8_9GLOM</name>
<proteinExistence type="predicted"/>
<accession>A0ACA9SVB8</accession>
<feature type="non-terminal residue" evidence="1">
    <location>
        <position position="93"/>
    </location>
</feature>
<feature type="non-terminal residue" evidence="1">
    <location>
        <position position="1"/>
    </location>
</feature>
<keyword evidence="2" id="KW-1185">Reference proteome</keyword>
<evidence type="ECO:0000313" key="1">
    <source>
        <dbReference type="EMBL" id="CAG8849392.1"/>
    </source>
</evidence>
<sequence length="93" mass="10821">DGSMEKKRTRLAFEKVEALAKIHQYYTTHTKKEISYINRELTLEDVLVVANETGDFDLSHEVFKENGQSDNTESNFENVVEEQPNYDYDVDSL</sequence>
<gene>
    <name evidence="1" type="ORF">RPERSI_LOCUS35571</name>
</gene>
<protein>
    <submittedName>
        <fullName evidence="1">7257_t:CDS:1</fullName>
    </submittedName>
</protein>
<evidence type="ECO:0000313" key="2">
    <source>
        <dbReference type="Proteomes" id="UP000789920"/>
    </source>
</evidence>